<comment type="catalytic activity">
    <reaction evidence="4">
        <text>N-terminal L-aspartyl-[protein] + L-leucyl-tRNA(Leu) = N-terminal L-leucyl-L-aspartyl-[protein] + tRNA(Leu) + H(+)</text>
        <dbReference type="Rhea" id="RHEA:50420"/>
        <dbReference type="Rhea" id="RHEA-COMP:9613"/>
        <dbReference type="Rhea" id="RHEA-COMP:9622"/>
        <dbReference type="Rhea" id="RHEA-COMP:12669"/>
        <dbReference type="Rhea" id="RHEA-COMP:12674"/>
        <dbReference type="ChEBI" id="CHEBI:15378"/>
        <dbReference type="ChEBI" id="CHEBI:64720"/>
        <dbReference type="ChEBI" id="CHEBI:78442"/>
        <dbReference type="ChEBI" id="CHEBI:78494"/>
        <dbReference type="ChEBI" id="CHEBI:133042"/>
        <dbReference type="EC" id="2.3.2.29"/>
    </reaction>
</comment>
<comment type="function">
    <text evidence="4">Functions in the N-end rule pathway of protein degradation where it conjugates Leu from its aminoacyl-tRNA to the N-termini of proteins containing an N-terminal aspartate or glutamate.</text>
</comment>
<keyword evidence="8" id="KW-1185">Reference proteome</keyword>
<evidence type="ECO:0000313" key="8">
    <source>
        <dbReference type="Proteomes" id="UP001597380"/>
    </source>
</evidence>
<evidence type="ECO:0000256" key="3">
    <source>
        <dbReference type="ARBA" id="ARBA00023315"/>
    </source>
</evidence>
<dbReference type="Pfam" id="PF04376">
    <property type="entry name" value="ATE_N"/>
    <property type="match status" value="1"/>
</dbReference>
<dbReference type="InterPro" id="IPR007471">
    <property type="entry name" value="N-end_Aminoacyl_Trfase_N"/>
</dbReference>
<evidence type="ECO:0000313" key="7">
    <source>
        <dbReference type="EMBL" id="MFD2094665.1"/>
    </source>
</evidence>
<dbReference type="Pfam" id="PF04377">
    <property type="entry name" value="ATE_C"/>
    <property type="match status" value="1"/>
</dbReference>
<feature type="domain" description="N-end rule aminoacyl transferase C-terminal" evidence="6">
    <location>
        <begin position="108"/>
        <end position="227"/>
    </location>
</feature>
<organism evidence="7 8">
    <name type="scientific">Corallincola platygyrae</name>
    <dbReference type="NCBI Taxonomy" id="1193278"/>
    <lineage>
        <taxon>Bacteria</taxon>
        <taxon>Pseudomonadati</taxon>
        <taxon>Pseudomonadota</taxon>
        <taxon>Gammaproteobacteria</taxon>
        <taxon>Alteromonadales</taxon>
        <taxon>Psychromonadaceae</taxon>
        <taxon>Corallincola</taxon>
    </lineage>
</organism>
<feature type="domain" description="N-end aminoacyl transferase N-terminal" evidence="5">
    <location>
        <begin position="16"/>
        <end position="85"/>
    </location>
</feature>
<dbReference type="GO" id="GO:0004057">
    <property type="term" value="F:arginyl-tRNA--protein transferase activity"/>
    <property type="evidence" value="ECO:0007669"/>
    <property type="project" value="UniProtKB-EC"/>
</dbReference>
<dbReference type="SUPFAM" id="SSF55729">
    <property type="entry name" value="Acyl-CoA N-acyltransferases (Nat)"/>
    <property type="match status" value="1"/>
</dbReference>
<dbReference type="InterPro" id="IPR017138">
    <property type="entry name" value="Asp_Glu_LeuTrfase"/>
</dbReference>
<dbReference type="Proteomes" id="UP001597380">
    <property type="component" value="Unassembled WGS sequence"/>
</dbReference>
<dbReference type="InterPro" id="IPR030700">
    <property type="entry name" value="N-end_Aminoacyl_Trfase"/>
</dbReference>
<dbReference type="PANTHER" id="PTHR21367">
    <property type="entry name" value="ARGININE-TRNA-PROTEIN TRANSFERASE 1"/>
    <property type="match status" value="1"/>
</dbReference>
<dbReference type="PIRSF" id="PIRSF037208">
    <property type="entry name" value="ATE_pro_prd"/>
    <property type="match status" value="1"/>
</dbReference>
<dbReference type="NCBIfam" id="NF002341">
    <property type="entry name" value="PRK01305.1-1"/>
    <property type="match status" value="1"/>
</dbReference>
<evidence type="ECO:0000256" key="4">
    <source>
        <dbReference type="HAMAP-Rule" id="MF_00689"/>
    </source>
</evidence>
<keyword evidence="2 4" id="KW-0808">Transferase</keyword>
<dbReference type="PANTHER" id="PTHR21367:SF1">
    <property type="entry name" value="ARGINYL-TRNA--PROTEIN TRANSFERASE 1"/>
    <property type="match status" value="1"/>
</dbReference>
<comment type="catalytic activity">
    <reaction evidence="4">
        <text>N-terminal L-glutamyl-[protein] + L-leucyl-tRNA(Leu) = N-terminal L-leucyl-L-glutamyl-[protein] + tRNA(Leu) + H(+)</text>
        <dbReference type="Rhea" id="RHEA:50412"/>
        <dbReference type="Rhea" id="RHEA-COMP:9613"/>
        <dbReference type="Rhea" id="RHEA-COMP:9622"/>
        <dbReference type="Rhea" id="RHEA-COMP:12664"/>
        <dbReference type="Rhea" id="RHEA-COMP:12668"/>
        <dbReference type="ChEBI" id="CHEBI:15378"/>
        <dbReference type="ChEBI" id="CHEBI:64721"/>
        <dbReference type="ChEBI" id="CHEBI:78442"/>
        <dbReference type="ChEBI" id="CHEBI:78494"/>
        <dbReference type="ChEBI" id="CHEBI:133041"/>
        <dbReference type="EC" id="2.3.2.29"/>
    </reaction>
</comment>
<gene>
    <name evidence="4" type="primary">bpt</name>
    <name evidence="7" type="ORF">ACFSJ3_01615</name>
</gene>
<proteinExistence type="inferred from homology"/>
<accession>A0ABW4XGM7</accession>
<dbReference type="RefSeq" id="WP_345338832.1">
    <property type="nucleotide sequence ID" value="NZ_BAABLI010000007.1"/>
</dbReference>
<evidence type="ECO:0000256" key="1">
    <source>
        <dbReference type="ARBA" id="ARBA00022490"/>
    </source>
</evidence>
<name>A0ABW4XGM7_9GAMM</name>
<dbReference type="NCBIfam" id="NF002345">
    <property type="entry name" value="PRK01305.2-2"/>
    <property type="match status" value="1"/>
</dbReference>
<comment type="subcellular location">
    <subcellularLocation>
        <location evidence="4">Cytoplasm</location>
    </subcellularLocation>
</comment>
<comment type="similarity">
    <text evidence="4">Belongs to the R-transferase family. Bpt subfamily.</text>
</comment>
<dbReference type="EC" id="2.3.2.29" evidence="4"/>
<dbReference type="NCBIfam" id="NF002346">
    <property type="entry name" value="PRK01305.2-3"/>
    <property type="match status" value="1"/>
</dbReference>
<protein>
    <recommendedName>
        <fullName evidence="4">Aspartate/glutamate leucyltransferase</fullName>
        <ecNumber evidence="4">2.3.2.29</ecNumber>
    </recommendedName>
</protein>
<evidence type="ECO:0000259" key="5">
    <source>
        <dbReference type="Pfam" id="PF04376"/>
    </source>
</evidence>
<comment type="caution">
    <text evidence="7">The sequence shown here is derived from an EMBL/GenBank/DDBJ whole genome shotgun (WGS) entry which is preliminary data.</text>
</comment>
<reference evidence="8" key="1">
    <citation type="journal article" date="2019" name="Int. J. Syst. Evol. Microbiol.">
        <title>The Global Catalogue of Microorganisms (GCM) 10K type strain sequencing project: providing services to taxonomists for standard genome sequencing and annotation.</title>
        <authorList>
            <consortium name="The Broad Institute Genomics Platform"/>
            <consortium name="The Broad Institute Genome Sequencing Center for Infectious Disease"/>
            <person name="Wu L."/>
            <person name="Ma J."/>
        </authorList>
    </citation>
    <scope>NUCLEOTIDE SEQUENCE [LARGE SCALE GENOMIC DNA]</scope>
    <source>
        <strain evidence="8">CGMCC 1.10992</strain>
    </source>
</reference>
<evidence type="ECO:0000259" key="6">
    <source>
        <dbReference type="Pfam" id="PF04377"/>
    </source>
</evidence>
<dbReference type="InterPro" id="IPR007472">
    <property type="entry name" value="N-end_Aminoacyl_Trfase_C"/>
</dbReference>
<keyword evidence="3 4" id="KW-0012">Acyltransferase</keyword>
<sequence length="236" mass="27645">MPESISVRLGITQTIPCQYIDGEFERLVVLAAEEIADDFKYRHLLAHGFRRCGDSLYAPHCPECKACVPIRIPVQDFKPSRSQRRVLNAGDRALTIEVIDQLDRSAVYPLYKRYVEIRHAESSMNPVSYEQYENFLFSHWHQPKYLCLYDEKTLVGIAVTDYLEDSLSAVYTFFEPEYDKLSLGTYALLKQIEFAKSEQKPFLYLGFQIDKCAAMNYKTRYKPYQMLENGHWNQYE</sequence>
<dbReference type="InterPro" id="IPR016181">
    <property type="entry name" value="Acyl_CoA_acyltransferase"/>
</dbReference>
<dbReference type="HAMAP" id="MF_00689">
    <property type="entry name" value="Bpt"/>
    <property type="match status" value="1"/>
</dbReference>
<keyword evidence="1 4" id="KW-0963">Cytoplasm</keyword>
<dbReference type="EMBL" id="JBHUHT010000004">
    <property type="protein sequence ID" value="MFD2094665.1"/>
    <property type="molecule type" value="Genomic_DNA"/>
</dbReference>
<evidence type="ECO:0000256" key="2">
    <source>
        <dbReference type="ARBA" id="ARBA00022679"/>
    </source>
</evidence>
<dbReference type="NCBIfam" id="NF002342">
    <property type="entry name" value="PRK01305.1-3"/>
    <property type="match status" value="1"/>
</dbReference>